<dbReference type="EMBL" id="JBHSDU010000003">
    <property type="protein sequence ID" value="MFC4311242.1"/>
    <property type="molecule type" value="Genomic_DNA"/>
</dbReference>
<dbReference type="RefSeq" id="WP_380599403.1">
    <property type="nucleotide sequence ID" value="NZ_JBHSDU010000003.1"/>
</dbReference>
<dbReference type="Proteomes" id="UP001595904">
    <property type="component" value="Unassembled WGS sequence"/>
</dbReference>
<evidence type="ECO:0000256" key="1">
    <source>
        <dbReference type="SAM" id="MobiDB-lite"/>
    </source>
</evidence>
<name>A0ABV8SUT0_9GAMM</name>
<proteinExistence type="predicted"/>
<accession>A0ABV8SUT0</accession>
<organism evidence="2 3">
    <name type="scientific">Steroidobacter flavus</name>
    <dbReference type="NCBI Taxonomy" id="1842136"/>
    <lineage>
        <taxon>Bacteria</taxon>
        <taxon>Pseudomonadati</taxon>
        <taxon>Pseudomonadota</taxon>
        <taxon>Gammaproteobacteria</taxon>
        <taxon>Steroidobacterales</taxon>
        <taxon>Steroidobacteraceae</taxon>
        <taxon>Steroidobacter</taxon>
    </lineage>
</organism>
<evidence type="ECO:0000313" key="2">
    <source>
        <dbReference type="EMBL" id="MFC4311242.1"/>
    </source>
</evidence>
<protein>
    <submittedName>
        <fullName evidence="2">Uncharacterized protein</fullName>
    </submittedName>
</protein>
<gene>
    <name evidence="2" type="ORF">ACFPN2_19240</name>
</gene>
<feature type="compositionally biased region" description="Polar residues" evidence="1">
    <location>
        <begin position="1"/>
        <end position="14"/>
    </location>
</feature>
<feature type="region of interest" description="Disordered" evidence="1">
    <location>
        <begin position="1"/>
        <end position="21"/>
    </location>
</feature>
<reference evidence="3" key="1">
    <citation type="journal article" date="2019" name="Int. J. Syst. Evol. Microbiol.">
        <title>The Global Catalogue of Microorganisms (GCM) 10K type strain sequencing project: providing services to taxonomists for standard genome sequencing and annotation.</title>
        <authorList>
            <consortium name="The Broad Institute Genomics Platform"/>
            <consortium name="The Broad Institute Genome Sequencing Center for Infectious Disease"/>
            <person name="Wu L."/>
            <person name="Ma J."/>
        </authorList>
    </citation>
    <scope>NUCLEOTIDE SEQUENCE [LARGE SCALE GENOMIC DNA]</scope>
    <source>
        <strain evidence="3">CGMCC 1.10759</strain>
    </source>
</reference>
<keyword evidence="3" id="KW-1185">Reference proteome</keyword>
<comment type="caution">
    <text evidence="2">The sequence shown here is derived from an EMBL/GenBank/DDBJ whole genome shotgun (WGS) entry which is preliminary data.</text>
</comment>
<evidence type="ECO:0000313" key="3">
    <source>
        <dbReference type="Proteomes" id="UP001595904"/>
    </source>
</evidence>
<sequence length="376" mass="38386">MVTQVAASSDSGDSNVAGATHTVPSGSDLASYLFFFRRGATSISSVNSFGGVTPVRIDDDTYPDIAVYRALNPAPGATAATANLSGSTNWSAHVITLSGVDQSDPEGTLVYDTSSEQTWVRATAASAVDDLCIAFGLVVSQDIAASYGATLSTEEEAIEGGYVSTAVAFEAGAASVELGFSTSESFGDNLIIAVPVHKVPPAVPVISNVNVTNALSSTQVGNVINGTLLAGAAVQITQGTTTVSQSVTATTPSSASFTTVFDAPHLRYGAATLRAINAEGPSEPVSVNITPPTGRSFVNLTSLYSQANGRITAIPDLAVGDQLEISNVVGGTIADVTVNSNGTFNVDDAVTAFTVRAWSANDSMWGPYAVQQVSNV</sequence>